<feature type="domain" description="Methyltransferase" evidence="3">
    <location>
        <begin position="91"/>
        <end position="160"/>
    </location>
</feature>
<protein>
    <submittedName>
        <fullName evidence="5">Uncharacterized protein</fullName>
    </submittedName>
</protein>
<dbReference type="InterPro" id="IPR016718">
    <property type="entry name" value="rRNA_m1G-MeTrfase_A_prd"/>
</dbReference>
<sequence length="300" mass="31459">MRALPALLVCPVCRLALAGDDRSLTCGNGHRFDAARQGYVNLLTGRGSPFDGDTAEMVDARDTFLGSGHYAPLRKAVVSAVRRHVGSPAVVLDAGAGTGYYLEGIVASFPGAFPLALDISKPALRRAARRLPGGISIVWDVWRSLPVSDGSVDVLLNVFAPRNPVEFTRILAPDGCVVAVTPRPGHLAGLETVGPLLAVPDQKADDVTAAFHGLLVEVAREDLDYVMTLPRELAESALVMGPAARHPRKRLDARTAPDAVPGAGDALEVEARFTLQVLARSTGEPVPAALAVPAGADPHV</sequence>
<keyword evidence="1" id="KW-0479">Metal-binding</keyword>
<dbReference type="OrthoDB" id="108476at2"/>
<dbReference type="InterPro" id="IPR029063">
    <property type="entry name" value="SAM-dependent_MTases_sf"/>
</dbReference>
<dbReference type="Gene3D" id="3.40.50.150">
    <property type="entry name" value="Vaccinia Virus protein VP39"/>
    <property type="match status" value="1"/>
</dbReference>
<feature type="binding site" evidence="2">
    <location>
        <position position="70"/>
    </location>
    <ligand>
        <name>S-adenosyl-L-methionine</name>
        <dbReference type="ChEBI" id="CHEBI:59789"/>
    </ligand>
</feature>
<feature type="binding site" evidence="1">
    <location>
        <position position="26"/>
    </location>
    <ligand>
        <name>Zn(2+)</name>
        <dbReference type="ChEBI" id="CHEBI:29105"/>
    </ligand>
</feature>
<gene>
    <name evidence="5" type="ORF">E8P82_04140</name>
</gene>
<dbReference type="SUPFAM" id="SSF53335">
    <property type="entry name" value="S-adenosyl-L-methionine-dependent methyltransferases"/>
    <property type="match status" value="1"/>
</dbReference>
<dbReference type="Pfam" id="PF13649">
    <property type="entry name" value="Methyltransf_25"/>
    <property type="match status" value="1"/>
</dbReference>
<keyword evidence="1" id="KW-0862">Zinc</keyword>
<dbReference type="PIRSF" id="PIRSF018249">
    <property type="entry name" value="MyrA_prd"/>
    <property type="match status" value="1"/>
</dbReference>
<proteinExistence type="predicted"/>
<feature type="binding site" evidence="2">
    <location>
        <begin position="98"/>
        <end position="99"/>
    </location>
    <ligand>
        <name>S-adenosyl-L-methionine</name>
        <dbReference type="ChEBI" id="CHEBI:59789"/>
    </ligand>
</feature>
<dbReference type="AlphaFoldDB" id="A0A4S5E762"/>
<evidence type="ECO:0000256" key="2">
    <source>
        <dbReference type="PIRSR" id="PIRSR018249-2"/>
    </source>
</evidence>
<feature type="binding site" evidence="1">
    <location>
        <position position="13"/>
    </location>
    <ligand>
        <name>Zn(2+)</name>
        <dbReference type="ChEBI" id="CHEBI:29105"/>
    </ligand>
</feature>
<dbReference type="InterPro" id="IPR048647">
    <property type="entry name" value="RlmA_N"/>
</dbReference>
<dbReference type="Pfam" id="PF21302">
    <property type="entry name" value="Zn_ribbon_RlmA"/>
    <property type="match status" value="1"/>
</dbReference>
<organism evidence="5 6">
    <name type="scientific">Arthrobacter echini</name>
    <dbReference type="NCBI Taxonomy" id="1529066"/>
    <lineage>
        <taxon>Bacteria</taxon>
        <taxon>Bacillati</taxon>
        <taxon>Actinomycetota</taxon>
        <taxon>Actinomycetes</taxon>
        <taxon>Micrococcales</taxon>
        <taxon>Micrococcaceae</taxon>
        <taxon>Arthrobacter</taxon>
    </lineage>
</organism>
<dbReference type="GO" id="GO:0008168">
    <property type="term" value="F:methyltransferase activity"/>
    <property type="evidence" value="ECO:0007669"/>
    <property type="project" value="InterPro"/>
</dbReference>
<evidence type="ECO:0000259" key="3">
    <source>
        <dbReference type="Pfam" id="PF13649"/>
    </source>
</evidence>
<accession>A0A4S5E762</accession>
<keyword evidence="2" id="KW-0949">S-adenosyl-L-methionine</keyword>
<feature type="binding site" evidence="1">
    <location>
        <position position="10"/>
    </location>
    <ligand>
        <name>Zn(2+)</name>
        <dbReference type="ChEBI" id="CHEBI:29105"/>
    </ligand>
</feature>
<dbReference type="EMBL" id="SSWH01000003">
    <property type="protein sequence ID" value="THJ67310.1"/>
    <property type="molecule type" value="Genomic_DNA"/>
</dbReference>
<reference evidence="5 6" key="1">
    <citation type="submission" date="2019-04" db="EMBL/GenBank/DDBJ databases">
        <authorList>
            <person name="Liu Q."/>
            <person name="Xin Y.-H."/>
        </authorList>
    </citation>
    <scope>NUCLEOTIDE SEQUENCE [LARGE SCALE GENOMIC DNA]</scope>
    <source>
        <strain evidence="5 6">AM23</strain>
    </source>
</reference>
<feature type="binding site" evidence="2">
    <location>
        <position position="186"/>
    </location>
    <ligand>
        <name>S-adenosyl-L-methionine</name>
        <dbReference type="ChEBI" id="CHEBI:59789"/>
    </ligand>
</feature>
<comment type="caution">
    <text evidence="5">The sequence shown here is derived from an EMBL/GenBank/DDBJ whole genome shotgun (WGS) entry which is preliminary data.</text>
</comment>
<evidence type="ECO:0000256" key="1">
    <source>
        <dbReference type="PIRSR" id="PIRSR018249-1"/>
    </source>
</evidence>
<dbReference type="GO" id="GO:0046872">
    <property type="term" value="F:metal ion binding"/>
    <property type="evidence" value="ECO:0007669"/>
    <property type="project" value="UniProtKB-KW"/>
</dbReference>
<evidence type="ECO:0000259" key="4">
    <source>
        <dbReference type="Pfam" id="PF21302"/>
    </source>
</evidence>
<feature type="binding site" evidence="1">
    <location>
        <position position="30"/>
    </location>
    <ligand>
        <name>Zn(2+)</name>
        <dbReference type="ChEBI" id="CHEBI:29105"/>
    </ligand>
</feature>
<feature type="domain" description="23S rRNA (guanine(745)-N(1))-methyltransferase N-terminal" evidence="4">
    <location>
        <begin position="9"/>
        <end position="43"/>
    </location>
</feature>
<evidence type="ECO:0000313" key="5">
    <source>
        <dbReference type="EMBL" id="THJ67310.1"/>
    </source>
</evidence>
<dbReference type="Proteomes" id="UP000305233">
    <property type="component" value="Unassembled WGS sequence"/>
</dbReference>
<keyword evidence="6" id="KW-1185">Reference proteome</keyword>
<dbReference type="InterPro" id="IPR041698">
    <property type="entry name" value="Methyltransf_25"/>
</dbReference>
<dbReference type="RefSeq" id="WP_136453247.1">
    <property type="nucleotide sequence ID" value="NZ_SSWH01000003.1"/>
</dbReference>
<evidence type="ECO:0000313" key="6">
    <source>
        <dbReference type="Proteomes" id="UP000305233"/>
    </source>
</evidence>
<name>A0A4S5E762_9MICC</name>